<sequence length="65" mass="7255">AFSEKDAQYFKNACILEGFYATMSDIKRTQKKNPGLQEQSGLFGTLLSSPIKKGNMKIIVVKIDN</sequence>
<name>A0A9N9C6B1_9GLOM</name>
<comment type="caution">
    <text evidence="1">The sequence shown here is derived from an EMBL/GenBank/DDBJ whole genome shotgun (WGS) entry which is preliminary data.</text>
</comment>
<dbReference type="Proteomes" id="UP000789739">
    <property type="component" value="Unassembled WGS sequence"/>
</dbReference>
<gene>
    <name evidence="1" type="ORF">PBRASI_LOCUS7188</name>
</gene>
<evidence type="ECO:0000313" key="2">
    <source>
        <dbReference type="Proteomes" id="UP000789739"/>
    </source>
</evidence>
<accession>A0A9N9C6B1</accession>
<dbReference type="AlphaFoldDB" id="A0A9N9C6B1"/>
<reference evidence="1" key="1">
    <citation type="submission" date="2021-06" db="EMBL/GenBank/DDBJ databases">
        <authorList>
            <person name="Kallberg Y."/>
            <person name="Tangrot J."/>
            <person name="Rosling A."/>
        </authorList>
    </citation>
    <scope>NUCLEOTIDE SEQUENCE</scope>
    <source>
        <strain evidence="1">BR232B</strain>
    </source>
</reference>
<organism evidence="1 2">
    <name type="scientific">Paraglomus brasilianum</name>
    <dbReference type="NCBI Taxonomy" id="144538"/>
    <lineage>
        <taxon>Eukaryota</taxon>
        <taxon>Fungi</taxon>
        <taxon>Fungi incertae sedis</taxon>
        <taxon>Mucoromycota</taxon>
        <taxon>Glomeromycotina</taxon>
        <taxon>Glomeromycetes</taxon>
        <taxon>Paraglomerales</taxon>
        <taxon>Paraglomeraceae</taxon>
        <taxon>Paraglomus</taxon>
    </lineage>
</organism>
<dbReference type="OrthoDB" id="2422612at2759"/>
<dbReference type="EMBL" id="CAJVPI010001063">
    <property type="protein sequence ID" value="CAG8592268.1"/>
    <property type="molecule type" value="Genomic_DNA"/>
</dbReference>
<evidence type="ECO:0000313" key="1">
    <source>
        <dbReference type="EMBL" id="CAG8592268.1"/>
    </source>
</evidence>
<proteinExistence type="predicted"/>
<feature type="non-terminal residue" evidence="1">
    <location>
        <position position="1"/>
    </location>
</feature>
<protein>
    <submittedName>
        <fullName evidence="1">6919_t:CDS:1</fullName>
    </submittedName>
</protein>
<keyword evidence="2" id="KW-1185">Reference proteome</keyword>